<dbReference type="GO" id="GO:0032259">
    <property type="term" value="P:methylation"/>
    <property type="evidence" value="ECO:0007669"/>
    <property type="project" value="UniProtKB-KW"/>
</dbReference>
<dbReference type="Proteomes" id="UP000283509">
    <property type="component" value="Unassembled WGS sequence"/>
</dbReference>
<protein>
    <submittedName>
        <fullName evidence="5">Putative methyltransferase</fullName>
    </submittedName>
</protein>
<dbReference type="PANTHER" id="PTHR44942">
    <property type="entry name" value="METHYLTRANSF_11 DOMAIN-CONTAINING PROTEIN"/>
    <property type="match status" value="1"/>
</dbReference>
<evidence type="ECO:0000256" key="2">
    <source>
        <dbReference type="ARBA" id="ARBA00022603"/>
    </source>
</evidence>
<evidence type="ECO:0000256" key="3">
    <source>
        <dbReference type="ARBA" id="ARBA00022679"/>
    </source>
</evidence>
<comment type="caution">
    <text evidence="5">The sequence shown here is derived from an EMBL/GenBank/DDBJ whole genome shotgun (WGS) entry which is preliminary data.</text>
</comment>
<dbReference type="OrthoDB" id="506498at2759"/>
<dbReference type="InterPro" id="IPR013216">
    <property type="entry name" value="Methyltransf_11"/>
</dbReference>
<keyword evidence="2 5" id="KW-0489">Methyltransferase</keyword>
<dbReference type="Gene3D" id="3.40.50.150">
    <property type="entry name" value="Vaccinia Virus protein VP39"/>
    <property type="match status" value="1"/>
</dbReference>
<accession>A0A423TM48</accession>
<reference evidence="5 6" key="2">
    <citation type="submission" date="2019-01" db="EMBL/GenBank/DDBJ databases">
        <title>The decoding of complex shrimp genome reveals the adaptation for benthos swimmer, frequently molting mechanism and breeding impact on genome.</title>
        <authorList>
            <person name="Sun Y."/>
            <person name="Gao Y."/>
            <person name="Yu Y."/>
        </authorList>
    </citation>
    <scope>NUCLEOTIDE SEQUENCE [LARGE SCALE GENOMIC DNA]</scope>
    <source>
        <tissue evidence="5">Muscle</tissue>
    </source>
</reference>
<dbReference type="CDD" id="cd02440">
    <property type="entry name" value="AdoMet_MTases"/>
    <property type="match status" value="1"/>
</dbReference>
<dbReference type="EMBL" id="QCYY01001511">
    <property type="protein sequence ID" value="ROT77540.1"/>
    <property type="molecule type" value="Genomic_DNA"/>
</dbReference>
<evidence type="ECO:0000256" key="1">
    <source>
        <dbReference type="ARBA" id="ARBA00008361"/>
    </source>
</evidence>
<dbReference type="PANTHER" id="PTHR44942:SF4">
    <property type="entry name" value="METHYLTRANSFERASE TYPE 11 DOMAIN-CONTAINING PROTEIN"/>
    <property type="match status" value="1"/>
</dbReference>
<dbReference type="GO" id="GO:0008757">
    <property type="term" value="F:S-adenosylmethionine-dependent methyltransferase activity"/>
    <property type="evidence" value="ECO:0007669"/>
    <property type="project" value="InterPro"/>
</dbReference>
<dbReference type="STRING" id="6689.A0A423TM48"/>
<gene>
    <name evidence="5" type="ORF">C7M84_003780</name>
</gene>
<dbReference type="InterPro" id="IPR051052">
    <property type="entry name" value="Diverse_substrate_MTase"/>
</dbReference>
<dbReference type="AlphaFoldDB" id="A0A423TM48"/>
<dbReference type="InterPro" id="IPR029063">
    <property type="entry name" value="SAM-dependent_MTases_sf"/>
</dbReference>
<evidence type="ECO:0000259" key="4">
    <source>
        <dbReference type="Pfam" id="PF08241"/>
    </source>
</evidence>
<dbReference type="SUPFAM" id="SSF53335">
    <property type="entry name" value="S-adenosyl-L-methionine-dependent methyltransferases"/>
    <property type="match status" value="1"/>
</dbReference>
<evidence type="ECO:0000313" key="5">
    <source>
        <dbReference type="EMBL" id="ROT77540.1"/>
    </source>
</evidence>
<feature type="domain" description="Methyltransferase type 11" evidence="4">
    <location>
        <begin position="40"/>
        <end position="130"/>
    </location>
</feature>
<comment type="similarity">
    <text evidence="1">Belongs to the methyltransferase superfamily.</text>
</comment>
<organism evidence="5 6">
    <name type="scientific">Penaeus vannamei</name>
    <name type="common">Whiteleg shrimp</name>
    <name type="synonym">Litopenaeus vannamei</name>
    <dbReference type="NCBI Taxonomy" id="6689"/>
    <lineage>
        <taxon>Eukaryota</taxon>
        <taxon>Metazoa</taxon>
        <taxon>Ecdysozoa</taxon>
        <taxon>Arthropoda</taxon>
        <taxon>Crustacea</taxon>
        <taxon>Multicrustacea</taxon>
        <taxon>Malacostraca</taxon>
        <taxon>Eumalacostraca</taxon>
        <taxon>Eucarida</taxon>
        <taxon>Decapoda</taxon>
        <taxon>Dendrobranchiata</taxon>
        <taxon>Penaeoidea</taxon>
        <taxon>Penaeidae</taxon>
        <taxon>Penaeus</taxon>
    </lineage>
</organism>
<evidence type="ECO:0000313" key="6">
    <source>
        <dbReference type="Proteomes" id="UP000283509"/>
    </source>
</evidence>
<reference evidence="5 6" key="1">
    <citation type="submission" date="2018-04" db="EMBL/GenBank/DDBJ databases">
        <authorList>
            <person name="Zhang X."/>
            <person name="Yuan J."/>
            <person name="Li F."/>
            <person name="Xiang J."/>
        </authorList>
    </citation>
    <scope>NUCLEOTIDE SEQUENCE [LARGE SCALE GENOMIC DNA]</scope>
    <source>
        <tissue evidence="5">Muscle</tissue>
    </source>
</reference>
<dbReference type="Pfam" id="PF08241">
    <property type="entry name" value="Methyltransf_11"/>
    <property type="match status" value="1"/>
</dbReference>
<sequence>MANRFFEGAAHAAAYAKFRPHPPLSLVERIQAEPLKAAADVGCGSGQSTELLSPYVKEVTGLDVSEAQVMEARKLNKYPNVSYKVSPAETLPFSDKSLSLVTSCQACHWFDMPAFYKEVDRILVPGGILALYGYLFPKPIHENSGDELYSLIDHVSNFL</sequence>
<keyword evidence="6" id="KW-1185">Reference proteome</keyword>
<name>A0A423TM48_PENVA</name>
<keyword evidence="3 5" id="KW-0808">Transferase</keyword>
<proteinExistence type="inferred from homology"/>